<organism evidence="1 2">
    <name type="scientific">Halomicrobium zhouii</name>
    <dbReference type="NCBI Taxonomy" id="767519"/>
    <lineage>
        <taxon>Archaea</taxon>
        <taxon>Methanobacteriati</taxon>
        <taxon>Methanobacteriota</taxon>
        <taxon>Stenosarchaea group</taxon>
        <taxon>Halobacteria</taxon>
        <taxon>Halobacteriales</taxon>
        <taxon>Haloarculaceae</taxon>
        <taxon>Halomicrobium</taxon>
    </lineage>
</organism>
<dbReference type="RefSeq" id="WP_245778639.1">
    <property type="nucleotide sequence ID" value="NZ_FOZK01000002.1"/>
</dbReference>
<keyword evidence="2" id="KW-1185">Reference proteome</keyword>
<accession>A0A1I6L2S4</accession>
<dbReference type="EMBL" id="FOZK01000002">
    <property type="protein sequence ID" value="SFR97813.1"/>
    <property type="molecule type" value="Genomic_DNA"/>
</dbReference>
<dbReference type="STRING" id="767519.SAMN05216559_1919"/>
<sequence length="397" mass="42841">MWDGTAIAAFYELEPDADVVASVIDACSAAGFDVERLVAKDWHETQRESVIVPHDQGSINLEVNHSDERGPDEPAVSLGLGSAIYPSSVDDAVAYQREMDALFELICRLAASVAAGYVAVFDSEGRAMAVVPTSRPIGDALEQPPIVGIYSADVLDQSGGLDGLYDSPPWYTATLPTGQTVVVESEAPWADGGWQPPTEAEYLERAAFGDERASDEVDNPDSRGLADPFAALGPGEYGADVCVHREDISRAFPNEDLRLVRVRVDENGDLRRLDGDTFVRNVVDDDPSDDTAFVKRMLVDVPADATEGDAMVSALLHGSVPTDFVRLDGPDDENVVTKVMELDVGASKFELLVSLGRVAQQDDFTSADLASIEGALETLQQLEDTDAVDRYVRENFL</sequence>
<evidence type="ECO:0000313" key="2">
    <source>
        <dbReference type="Proteomes" id="UP000199062"/>
    </source>
</evidence>
<evidence type="ECO:0000313" key="1">
    <source>
        <dbReference type="EMBL" id="SFR97813.1"/>
    </source>
</evidence>
<protein>
    <submittedName>
        <fullName evidence="1">Uncharacterized protein</fullName>
    </submittedName>
</protein>
<gene>
    <name evidence="1" type="ORF">SAMN05216559_1919</name>
</gene>
<dbReference type="Proteomes" id="UP000199062">
    <property type="component" value="Unassembled WGS sequence"/>
</dbReference>
<dbReference type="AlphaFoldDB" id="A0A1I6L2S4"/>
<reference evidence="1 2" key="1">
    <citation type="submission" date="2016-10" db="EMBL/GenBank/DDBJ databases">
        <authorList>
            <person name="de Groot N.N."/>
        </authorList>
    </citation>
    <scope>NUCLEOTIDE SEQUENCE [LARGE SCALE GENOMIC DNA]</scope>
    <source>
        <strain evidence="1 2">CGMCC 1.10457</strain>
    </source>
</reference>
<proteinExistence type="predicted"/>
<name>A0A1I6L2S4_9EURY</name>